<dbReference type="Proteomes" id="UP000004162">
    <property type="component" value="Unassembled WGS sequence"/>
</dbReference>
<organism evidence="2 3">
    <name type="scientific">Chlorobium ferrooxidans DSM 13031</name>
    <dbReference type="NCBI Taxonomy" id="377431"/>
    <lineage>
        <taxon>Bacteria</taxon>
        <taxon>Pseudomonadati</taxon>
        <taxon>Chlorobiota</taxon>
        <taxon>Chlorobiia</taxon>
        <taxon>Chlorobiales</taxon>
        <taxon>Chlorobiaceae</taxon>
        <taxon>Chlorobium/Pelodictyon group</taxon>
        <taxon>Chlorobium</taxon>
    </lineage>
</organism>
<sequence>MFILLLLLHAVFSRPGFSSGNDLQELIDKAESEGNIERLIEVIEELKKNRISLNDADASELRQLPWLTASDVNAILARRRQKGAFLLVEELEPLIGQEKTAAIAPYIFVKAVRSRRKIEQREGFKGTLYSRFFRETTEREGVINGNYRGGNSKLYNRLQLSVPRVNATIVQEKDIGEADLADYTSVSINLHDAGIIKSAVFGNYTLNVGQGLLIGQGRYFSKGSDPAGSVRLSSKILQPYASSSEYGFFQGGAATLKLDPLEITQFYSVNRVDARINSSGLISSFDEAGYHRTELEESRKDNVTETAVGANLRYHFNTGSFRGLIGGSMLYYSYSEPIAQLDPDGTGARISSSSSYSLETDCSLGKVSLFAETAFSERPADLSWTAGLEYELLRGVNTVAALRRYGQHYFSPFAGAFAERGSGASNEDGYYFGISAELSKRVTLGACYDRFTFPSLSGDSDYPFPSTGHDLRGFASWKAFSPVTLNLQLQEKYKEEARLQSPQGSSGIWTALPVKTSRARLDCEISPSRRIRFRSRGEVKKVVNRFLAGDETFYGWLVYQQLHVETGRLVFKGRLTLFNTEDYDAALYAAEDDLPLTSSLGVYDGRGKSLYLIALWQVVKQMKLGARFEKSWYSDRTVYSSGNDLRATSAPGSVHLGCMLSF</sequence>
<evidence type="ECO:0008006" key="4">
    <source>
        <dbReference type="Google" id="ProtNLM"/>
    </source>
</evidence>
<dbReference type="InterPro" id="IPR010994">
    <property type="entry name" value="RuvA_2-like"/>
</dbReference>
<feature type="coiled-coil region" evidence="1">
    <location>
        <begin position="29"/>
        <end position="56"/>
    </location>
</feature>
<proteinExistence type="predicted"/>
<protein>
    <recommendedName>
        <fullName evidence="4">Helix-hairpin-helix domain-containing protein</fullName>
    </recommendedName>
</protein>
<gene>
    <name evidence="2" type="ORF">CferDRAFT_1863</name>
</gene>
<name>Q0YTP4_9CHLB</name>
<accession>Q0YTP4</accession>
<keyword evidence="1" id="KW-0175">Coiled coil</keyword>
<reference evidence="2 3" key="1">
    <citation type="submission" date="2006-07" db="EMBL/GenBank/DDBJ databases">
        <title>Annotation of the draft genome assembly of Chlorobium ferroxidans DSM 13031.</title>
        <authorList>
            <consortium name="US DOE Joint Genome Institute (JGI-ORNL)"/>
            <person name="Larimer F."/>
            <person name="Land M."/>
            <person name="Hauser L."/>
        </authorList>
    </citation>
    <scope>NUCLEOTIDE SEQUENCE [LARGE SCALE GENOMIC DNA]</scope>
    <source>
        <strain evidence="2 3">DSM 13031</strain>
    </source>
</reference>
<keyword evidence="3" id="KW-1185">Reference proteome</keyword>
<dbReference type="Gene3D" id="1.10.150.280">
    <property type="entry name" value="AF1531-like domain"/>
    <property type="match status" value="1"/>
</dbReference>
<dbReference type="AlphaFoldDB" id="Q0YTP4"/>
<reference evidence="2 3" key="2">
    <citation type="submission" date="2006-07" db="EMBL/GenBank/DDBJ databases">
        <title>Sequencing of the draft genome and assembly of Chlorobium ferroxidans DSM 13031.</title>
        <authorList>
            <consortium name="US DOE Joint Genome Institute (JGI-PGF)"/>
            <person name="Copeland A."/>
            <person name="Lucas S."/>
            <person name="Lapidus A."/>
            <person name="Barry K."/>
            <person name="Glavina del Rio T."/>
            <person name="Dalin E."/>
            <person name="Tice H."/>
            <person name="Bruce D."/>
            <person name="Pitluck S."/>
            <person name="Richardson P."/>
        </authorList>
    </citation>
    <scope>NUCLEOTIDE SEQUENCE [LARGE SCALE GENOMIC DNA]</scope>
    <source>
        <strain evidence="2 3">DSM 13031</strain>
    </source>
</reference>
<evidence type="ECO:0000313" key="2">
    <source>
        <dbReference type="EMBL" id="EAT59856.1"/>
    </source>
</evidence>
<comment type="caution">
    <text evidence="2">The sequence shown here is derived from an EMBL/GenBank/DDBJ whole genome shotgun (WGS) entry which is preliminary data.</text>
</comment>
<evidence type="ECO:0000256" key="1">
    <source>
        <dbReference type="SAM" id="Coils"/>
    </source>
</evidence>
<dbReference type="EMBL" id="AASE01000002">
    <property type="protein sequence ID" value="EAT59856.1"/>
    <property type="molecule type" value="Genomic_DNA"/>
</dbReference>
<dbReference type="SUPFAM" id="SSF47781">
    <property type="entry name" value="RuvA domain 2-like"/>
    <property type="match status" value="1"/>
</dbReference>
<evidence type="ECO:0000313" key="3">
    <source>
        <dbReference type="Proteomes" id="UP000004162"/>
    </source>
</evidence>